<sequence>MSSWDSAPEEGAAMVQQDFDGVVRKITIDEAIDRLAKGRFQRRLLYASGVCNGVNAMAVMALSFIRNAIIIEFNISIDQSSWFESSVFFGILFGTLAFGPLGDRVGRKPMFLLSSTITAVCGLASAYAPTFEALVLLRFGVGIGVGGTVIPFDTLAELTPSRFRGAFLLYLGYFWTVGTSATPLLAWYAMQEKESWRLFLLLCSIPCWFSMIFGYLWVPESPRWLLTQGRDEEALTILQNAAKSNNQNADKVYPPGTILTDSSEDEQMDSIASLFMPQWRSMVICMLLVWAFLDFIYWGTIQVVTLVFAEFEGNLKLFEDGEQYAYDYGAIFGSSLAEIIGQTAVLALIDRVGRVPTQAVAYAAGALSVFCLCLVAYMEDTGSETERYILVLLAFCSRMFIMAATSVTWVHTAEMLPTQIRNTAHAVADALAGSGGALSPFIVSPDHSMLTIGIVMGTITITTASLTWMLPETRGVALGTAISRASSPKTSPSPSTLDGSNDQHAADTLTMEEAIPRDKEDDVVEAADDSEKGDKVALEENVIEAVDDDVVETTNDKNIETEASKDVSEAADENVGSTDAQNTDAAGDNAAEQVIQTTGTQGSWEELEAGEEERIAAS</sequence>
<dbReference type="Proteomes" id="UP001153069">
    <property type="component" value="Unassembled WGS sequence"/>
</dbReference>
<evidence type="ECO:0000256" key="4">
    <source>
        <dbReference type="ARBA" id="ARBA00022989"/>
    </source>
</evidence>
<reference evidence="9" key="1">
    <citation type="submission" date="2020-06" db="EMBL/GenBank/DDBJ databases">
        <authorList>
            <consortium name="Plant Systems Biology data submission"/>
        </authorList>
    </citation>
    <scope>NUCLEOTIDE SEQUENCE</scope>
    <source>
        <strain evidence="9">D6</strain>
    </source>
</reference>
<organism evidence="9 10">
    <name type="scientific">Seminavis robusta</name>
    <dbReference type="NCBI Taxonomy" id="568900"/>
    <lineage>
        <taxon>Eukaryota</taxon>
        <taxon>Sar</taxon>
        <taxon>Stramenopiles</taxon>
        <taxon>Ochrophyta</taxon>
        <taxon>Bacillariophyta</taxon>
        <taxon>Bacillariophyceae</taxon>
        <taxon>Bacillariophycidae</taxon>
        <taxon>Naviculales</taxon>
        <taxon>Naviculaceae</taxon>
        <taxon>Seminavis</taxon>
    </lineage>
</organism>
<dbReference type="PANTHER" id="PTHR23511">
    <property type="entry name" value="SYNAPTIC VESICLE GLYCOPROTEIN 2"/>
    <property type="match status" value="1"/>
</dbReference>
<dbReference type="SUPFAM" id="SSF103473">
    <property type="entry name" value="MFS general substrate transporter"/>
    <property type="match status" value="1"/>
</dbReference>
<gene>
    <name evidence="9" type="ORF">SEMRO_18_G013060.1</name>
</gene>
<dbReference type="InterPro" id="IPR036259">
    <property type="entry name" value="MFS_trans_sf"/>
</dbReference>
<evidence type="ECO:0000256" key="7">
    <source>
        <dbReference type="SAM" id="Phobius"/>
    </source>
</evidence>
<name>A0A9N8D8V1_9STRA</name>
<keyword evidence="10" id="KW-1185">Reference proteome</keyword>
<feature type="transmembrane region" description="Helical" evidence="7">
    <location>
        <begin position="360"/>
        <end position="377"/>
    </location>
</feature>
<dbReference type="InterPro" id="IPR020846">
    <property type="entry name" value="MFS_dom"/>
</dbReference>
<dbReference type="Gene3D" id="1.20.1250.20">
    <property type="entry name" value="MFS general substrate transporter like domains"/>
    <property type="match status" value="1"/>
</dbReference>
<feature type="compositionally biased region" description="Polar residues" evidence="6">
    <location>
        <begin position="594"/>
        <end position="603"/>
    </location>
</feature>
<feature type="compositionally biased region" description="Basic and acidic residues" evidence="6">
    <location>
        <begin position="554"/>
        <end position="568"/>
    </location>
</feature>
<accession>A0A9N8D8V1</accession>
<evidence type="ECO:0000256" key="3">
    <source>
        <dbReference type="ARBA" id="ARBA00022692"/>
    </source>
</evidence>
<evidence type="ECO:0000256" key="2">
    <source>
        <dbReference type="ARBA" id="ARBA00022448"/>
    </source>
</evidence>
<dbReference type="AlphaFoldDB" id="A0A9N8D8V1"/>
<feature type="region of interest" description="Disordered" evidence="6">
    <location>
        <begin position="482"/>
        <end position="535"/>
    </location>
</feature>
<evidence type="ECO:0000313" key="9">
    <source>
        <dbReference type="EMBL" id="CAB9497355.1"/>
    </source>
</evidence>
<proteinExistence type="predicted"/>
<feature type="transmembrane region" description="Helical" evidence="7">
    <location>
        <begin position="283"/>
        <end position="308"/>
    </location>
</feature>
<dbReference type="GO" id="GO:0016020">
    <property type="term" value="C:membrane"/>
    <property type="evidence" value="ECO:0007669"/>
    <property type="project" value="UniProtKB-SubCell"/>
</dbReference>
<dbReference type="Pfam" id="PF00083">
    <property type="entry name" value="Sugar_tr"/>
    <property type="match status" value="1"/>
</dbReference>
<feature type="transmembrane region" description="Helical" evidence="7">
    <location>
        <begin position="328"/>
        <end position="348"/>
    </location>
</feature>
<feature type="transmembrane region" description="Helical" evidence="7">
    <location>
        <begin position="389"/>
        <end position="410"/>
    </location>
</feature>
<feature type="domain" description="Major facilitator superfamily (MFS) profile" evidence="8">
    <location>
        <begin position="44"/>
        <end position="474"/>
    </location>
</feature>
<dbReference type="InterPro" id="IPR005828">
    <property type="entry name" value="MFS_sugar_transport-like"/>
</dbReference>
<comment type="subcellular location">
    <subcellularLocation>
        <location evidence="1">Membrane</location>
        <topology evidence="1">Multi-pass membrane protein</topology>
    </subcellularLocation>
</comment>
<feature type="transmembrane region" description="Helical" evidence="7">
    <location>
        <begin position="167"/>
        <end position="190"/>
    </location>
</feature>
<feature type="transmembrane region" description="Helical" evidence="7">
    <location>
        <begin position="85"/>
        <end position="102"/>
    </location>
</feature>
<evidence type="ECO:0000256" key="6">
    <source>
        <dbReference type="SAM" id="MobiDB-lite"/>
    </source>
</evidence>
<feature type="transmembrane region" description="Helical" evidence="7">
    <location>
        <begin position="44"/>
        <end position="65"/>
    </location>
</feature>
<feature type="transmembrane region" description="Helical" evidence="7">
    <location>
        <begin position="134"/>
        <end position="155"/>
    </location>
</feature>
<keyword evidence="5 7" id="KW-0472">Membrane</keyword>
<dbReference type="EMBL" id="CAICTM010000018">
    <property type="protein sequence ID" value="CAB9497355.1"/>
    <property type="molecule type" value="Genomic_DNA"/>
</dbReference>
<keyword evidence="3 7" id="KW-0812">Transmembrane</keyword>
<keyword evidence="2" id="KW-0813">Transport</keyword>
<evidence type="ECO:0000259" key="8">
    <source>
        <dbReference type="PROSITE" id="PS50850"/>
    </source>
</evidence>
<comment type="caution">
    <text evidence="9">The sequence shown here is derived from an EMBL/GenBank/DDBJ whole genome shotgun (WGS) entry which is preliminary data.</text>
</comment>
<evidence type="ECO:0000256" key="5">
    <source>
        <dbReference type="ARBA" id="ARBA00023136"/>
    </source>
</evidence>
<feature type="transmembrane region" description="Helical" evidence="7">
    <location>
        <begin position="422"/>
        <end position="443"/>
    </location>
</feature>
<feature type="compositionally biased region" description="Polar residues" evidence="6">
    <location>
        <begin position="575"/>
        <end position="584"/>
    </location>
</feature>
<feature type="region of interest" description="Disordered" evidence="6">
    <location>
        <begin position="554"/>
        <end position="618"/>
    </location>
</feature>
<feature type="transmembrane region" description="Helical" evidence="7">
    <location>
        <begin position="196"/>
        <end position="218"/>
    </location>
</feature>
<evidence type="ECO:0000313" key="10">
    <source>
        <dbReference type="Proteomes" id="UP001153069"/>
    </source>
</evidence>
<feature type="transmembrane region" description="Helical" evidence="7">
    <location>
        <begin position="109"/>
        <end position="128"/>
    </location>
</feature>
<dbReference type="GO" id="GO:0022857">
    <property type="term" value="F:transmembrane transporter activity"/>
    <property type="evidence" value="ECO:0007669"/>
    <property type="project" value="InterPro"/>
</dbReference>
<dbReference type="PROSITE" id="PS50850">
    <property type="entry name" value="MFS"/>
    <property type="match status" value="1"/>
</dbReference>
<protein>
    <submittedName>
        <fullName evidence="9">Synaptic vesicle 2-related protein</fullName>
    </submittedName>
</protein>
<feature type="transmembrane region" description="Helical" evidence="7">
    <location>
        <begin position="449"/>
        <end position="470"/>
    </location>
</feature>
<dbReference type="PANTHER" id="PTHR23511:SF34">
    <property type="entry name" value="SYNAPTIC VESICLE GLYCOPROTEIN 2"/>
    <property type="match status" value="1"/>
</dbReference>
<evidence type="ECO:0000256" key="1">
    <source>
        <dbReference type="ARBA" id="ARBA00004141"/>
    </source>
</evidence>
<feature type="compositionally biased region" description="Low complexity" evidence="6">
    <location>
        <begin position="486"/>
        <end position="496"/>
    </location>
</feature>
<keyword evidence="4 7" id="KW-1133">Transmembrane helix</keyword>
<dbReference type="OrthoDB" id="4139357at2759"/>